<feature type="transmembrane region" description="Helical" evidence="1">
    <location>
        <begin position="50"/>
        <end position="70"/>
    </location>
</feature>
<feature type="transmembrane region" description="Helical" evidence="1">
    <location>
        <begin position="7"/>
        <end position="30"/>
    </location>
</feature>
<evidence type="ECO:0000256" key="1">
    <source>
        <dbReference type="SAM" id="Phobius"/>
    </source>
</evidence>
<protein>
    <submittedName>
        <fullName evidence="2">Rad3-related DNA helicase</fullName>
    </submittedName>
</protein>
<dbReference type="AlphaFoldDB" id="N4W9G2"/>
<evidence type="ECO:0000313" key="3">
    <source>
        <dbReference type="Proteomes" id="UP000012283"/>
    </source>
</evidence>
<keyword evidence="2" id="KW-0547">Nucleotide-binding</keyword>
<dbReference type="EMBL" id="APML01000027">
    <property type="protein sequence ID" value="ENH96918.1"/>
    <property type="molecule type" value="Genomic_DNA"/>
</dbReference>
<keyword evidence="1" id="KW-1133">Transmembrane helix</keyword>
<sequence>MSKRTTGAIFISTSFIIYSLKYMTTAIFAGSHTMSEEWFSSVYSLIDRQIPPFEIILIILGVGYLIWGEFEEGKRKMKDK</sequence>
<keyword evidence="3" id="KW-1185">Reference proteome</keyword>
<keyword evidence="2" id="KW-0378">Hydrolase</keyword>
<dbReference type="GO" id="GO:0004386">
    <property type="term" value="F:helicase activity"/>
    <property type="evidence" value="ECO:0007669"/>
    <property type="project" value="UniProtKB-KW"/>
</dbReference>
<evidence type="ECO:0000313" key="2">
    <source>
        <dbReference type="EMBL" id="ENH96918.1"/>
    </source>
</evidence>
<comment type="caution">
    <text evidence="2">The sequence shown here is derived from an EMBL/GenBank/DDBJ whole genome shotgun (WGS) entry which is preliminary data.</text>
</comment>
<dbReference type="Proteomes" id="UP000012283">
    <property type="component" value="Unassembled WGS sequence"/>
</dbReference>
<gene>
    <name evidence="2" type="ORF">J416_08407</name>
</gene>
<name>N4W9G2_9BACI</name>
<dbReference type="STRING" id="1308866.J416_08407"/>
<accession>N4W9G2</accession>
<reference evidence="2 3" key="1">
    <citation type="submission" date="2013-03" db="EMBL/GenBank/DDBJ databases">
        <title>Draft genome sequence of Gracibacillus halophilus YIM-C55.5, a moderately halophilic and thermophilic organism from the Xiaochaidamu salt lake.</title>
        <authorList>
            <person name="Sugumar T."/>
            <person name="Polireddy D.R."/>
            <person name="Antony A."/>
            <person name="Madhava Y.R."/>
            <person name="Sivakumar N."/>
        </authorList>
    </citation>
    <scope>NUCLEOTIDE SEQUENCE [LARGE SCALE GENOMIC DNA]</scope>
    <source>
        <strain evidence="2 3">YIM-C55.5</strain>
    </source>
</reference>
<keyword evidence="2" id="KW-0067">ATP-binding</keyword>
<proteinExistence type="predicted"/>
<organism evidence="2 3">
    <name type="scientific">Gracilibacillus halophilus YIM-C55.5</name>
    <dbReference type="NCBI Taxonomy" id="1308866"/>
    <lineage>
        <taxon>Bacteria</taxon>
        <taxon>Bacillati</taxon>
        <taxon>Bacillota</taxon>
        <taxon>Bacilli</taxon>
        <taxon>Bacillales</taxon>
        <taxon>Bacillaceae</taxon>
        <taxon>Gracilibacillus</taxon>
    </lineage>
</organism>
<keyword evidence="1" id="KW-0472">Membrane</keyword>
<keyword evidence="1" id="KW-0812">Transmembrane</keyword>
<dbReference type="PATRIC" id="fig|1308866.3.peg.1703"/>
<dbReference type="eggNOG" id="ENOG50335UU">
    <property type="taxonomic scope" value="Bacteria"/>
</dbReference>
<keyword evidence="2" id="KW-0347">Helicase</keyword>